<evidence type="ECO:0000256" key="4">
    <source>
        <dbReference type="ARBA" id="ARBA00023163"/>
    </source>
</evidence>
<evidence type="ECO:0000256" key="3">
    <source>
        <dbReference type="ARBA" id="ARBA00023125"/>
    </source>
</evidence>
<dbReference type="PANTHER" id="PTHR30427:SF1">
    <property type="entry name" value="TRANSCRIPTIONAL ACTIVATOR PROTEIN LYSR"/>
    <property type="match status" value="1"/>
</dbReference>
<sequence length="303" mass="33299">MNIRQLKLFSAIYETQSVSLAAERLFISQPAASKMLATLEDHVGYQLFRREGGRLRPTPEAHLLSDEIIEVLHGFDRLNLSFRHAGRGMRGGVRLAAVPGPSLGFLPIIVQQFQQHWPETNCTLKTRNAVSVREMIETGQADIGITDTGIASPKYDTMSIELECYCAVNRSHPAVSAAMLSPSLLGESNWITFGPEHETFHPLLSAYREEKLAFKSNLTVDSSVQVLLMVELNAGVGLVDPLSASLVQSGQHVRFPDVLLKPFAPRITESYDIISVNSRPMSQAASSFLSYIHDALAARPIGS</sequence>
<evidence type="ECO:0000256" key="2">
    <source>
        <dbReference type="ARBA" id="ARBA00023015"/>
    </source>
</evidence>
<gene>
    <name evidence="6" type="ORF">FIC94_21970</name>
</gene>
<reference evidence="6 7" key="1">
    <citation type="submission" date="2019-06" db="EMBL/GenBank/DDBJ databases">
        <title>Ochrobactrum cricket sp.nov., isolated from the insect Teleogryllus occipitalis living in deserted cropland.</title>
        <authorList>
            <person name="Hu M."/>
        </authorList>
    </citation>
    <scope>NUCLEOTIDE SEQUENCE [LARGE SCALE GENOMIC DNA]</scope>
    <source>
        <strain evidence="6 7">LCB8</strain>
    </source>
</reference>
<proteinExistence type="inferred from homology"/>
<dbReference type="InterPro" id="IPR036390">
    <property type="entry name" value="WH_DNA-bd_sf"/>
</dbReference>
<dbReference type="EMBL" id="VEWL01000027">
    <property type="protein sequence ID" value="TNV09343.1"/>
    <property type="molecule type" value="Genomic_DNA"/>
</dbReference>
<comment type="caution">
    <text evidence="6">The sequence shown here is derived from an EMBL/GenBank/DDBJ whole genome shotgun (WGS) entry which is preliminary data.</text>
</comment>
<dbReference type="InterPro" id="IPR005119">
    <property type="entry name" value="LysR_subst-bd"/>
</dbReference>
<dbReference type="Pfam" id="PF03466">
    <property type="entry name" value="LysR_substrate"/>
    <property type="match status" value="1"/>
</dbReference>
<dbReference type="InterPro" id="IPR036388">
    <property type="entry name" value="WH-like_DNA-bd_sf"/>
</dbReference>
<organism evidence="6 7">
    <name type="scientific">Ochrobactrum teleogrylli</name>
    <dbReference type="NCBI Taxonomy" id="2479765"/>
    <lineage>
        <taxon>Bacteria</taxon>
        <taxon>Pseudomonadati</taxon>
        <taxon>Pseudomonadota</taxon>
        <taxon>Alphaproteobacteria</taxon>
        <taxon>Hyphomicrobiales</taxon>
        <taxon>Brucellaceae</taxon>
        <taxon>Brucella/Ochrobactrum group</taxon>
        <taxon>Ochrobactrum</taxon>
    </lineage>
</organism>
<name>A0ABY2XY88_9HYPH</name>
<keyword evidence="7" id="KW-1185">Reference proteome</keyword>
<evidence type="ECO:0000313" key="6">
    <source>
        <dbReference type="EMBL" id="TNV09343.1"/>
    </source>
</evidence>
<comment type="similarity">
    <text evidence="1">Belongs to the LysR transcriptional regulatory family.</text>
</comment>
<dbReference type="PROSITE" id="PS50931">
    <property type="entry name" value="HTH_LYSR"/>
    <property type="match status" value="1"/>
</dbReference>
<evidence type="ECO:0000313" key="7">
    <source>
        <dbReference type="Proteomes" id="UP000312784"/>
    </source>
</evidence>
<evidence type="ECO:0000259" key="5">
    <source>
        <dbReference type="PROSITE" id="PS50931"/>
    </source>
</evidence>
<keyword evidence="4" id="KW-0804">Transcription</keyword>
<dbReference type="InterPro" id="IPR000847">
    <property type="entry name" value="LysR_HTH_N"/>
</dbReference>
<dbReference type="SUPFAM" id="SSF53850">
    <property type="entry name" value="Periplasmic binding protein-like II"/>
    <property type="match status" value="1"/>
</dbReference>
<dbReference type="Gene3D" id="3.40.190.290">
    <property type="match status" value="1"/>
</dbReference>
<dbReference type="SUPFAM" id="SSF46785">
    <property type="entry name" value="Winged helix' DNA-binding domain"/>
    <property type="match status" value="1"/>
</dbReference>
<protein>
    <submittedName>
        <fullName evidence="6">LysR family transcriptional regulator</fullName>
    </submittedName>
</protein>
<dbReference type="RefSeq" id="WP_140026427.1">
    <property type="nucleotide sequence ID" value="NZ_JBHUFG010000015.1"/>
</dbReference>
<dbReference type="Pfam" id="PF00126">
    <property type="entry name" value="HTH_1"/>
    <property type="match status" value="1"/>
</dbReference>
<dbReference type="PANTHER" id="PTHR30427">
    <property type="entry name" value="TRANSCRIPTIONAL ACTIVATOR PROTEIN LYSR"/>
    <property type="match status" value="1"/>
</dbReference>
<dbReference type="Proteomes" id="UP000312784">
    <property type="component" value="Unassembled WGS sequence"/>
</dbReference>
<dbReference type="PRINTS" id="PR00039">
    <property type="entry name" value="HTHLYSR"/>
</dbReference>
<dbReference type="Gene3D" id="1.10.10.10">
    <property type="entry name" value="Winged helix-like DNA-binding domain superfamily/Winged helix DNA-binding domain"/>
    <property type="match status" value="1"/>
</dbReference>
<keyword evidence="2" id="KW-0805">Transcription regulation</keyword>
<accession>A0ABY2XY88</accession>
<feature type="domain" description="HTH lysR-type" evidence="5">
    <location>
        <begin position="1"/>
        <end position="58"/>
    </location>
</feature>
<keyword evidence="3" id="KW-0238">DNA-binding</keyword>
<evidence type="ECO:0000256" key="1">
    <source>
        <dbReference type="ARBA" id="ARBA00009437"/>
    </source>
</evidence>